<evidence type="ECO:0000256" key="1">
    <source>
        <dbReference type="SAM" id="SignalP"/>
    </source>
</evidence>
<accession>A0ABY7LMM9</accession>
<name>A0ABY7LMM9_9BACT</name>
<dbReference type="EMBL" id="CP114767">
    <property type="protein sequence ID" value="WBA41081.1"/>
    <property type="molecule type" value="Genomic_DNA"/>
</dbReference>
<sequence length="181" mass="19729">MRKLFLYAALLLLSQCSKCKDNDPSPEAQLPPATQTGANTFGCLVNGEPFTPAGRVGLDPNLYFEYDTTFNGGTFTLQAFRAADRRQQTIILRAIPLAGLGTYSFALPNSIAQIAYSDTRLPDPCDETYSESDFAYRQGSLTITRLDPVAGIVSGTFEVKVVALGGCDTIRLTNGRFDVRR</sequence>
<evidence type="ECO:0000313" key="3">
    <source>
        <dbReference type="Proteomes" id="UP001211005"/>
    </source>
</evidence>
<organism evidence="2 3">
    <name type="scientific">Hymenobacter canadensis</name>
    <dbReference type="NCBI Taxonomy" id="2999067"/>
    <lineage>
        <taxon>Bacteria</taxon>
        <taxon>Pseudomonadati</taxon>
        <taxon>Bacteroidota</taxon>
        <taxon>Cytophagia</taxon>
        <taxon>Cytophagales</taxon>
        <taxon>Hymenobacteraceae</taxon>
        <taxon>Hymenobacter</taxon>
    </lineage>
</organism>
<gene>
    <name evidence="2" type="ORF">O3303_14790</name>
</gene>
<feature type="signal peptide" evidence="1">
    <location>
        <begin position="1"/>
        <end position="19"/>
    </location>
</feature>
<dbReference type="Proteomes" id="UP001211005">
    <property type="component" value="Chromosome"/>
</dbReference>
<proteinExistence type="predicted"/>
<reference evidence="2 3" key="1">
    <citation type="submission" date="2022-12" db="EMBL/GenBank/DDBJ databases">
        <title>Hymenobacter canadensis sp. nov. isolated from lake water of the Cambridge Bay, Canada.</title>
        <authorList>
            <person name="Kim W.H."/>
            <person name="Lee Y.M."/>
        </authorList>
    </citation>
    <scope>NUCLEOTIDE SEQUENCE [LARGE SCALE GENOMIC DNA]</scope>
    <source>
        <strain evidence="2 3">PAMC 29467</strain>
    </source>
</reference>
<feature type="chain" id="PRO_5045544009" evidence="1">
    <location>
        <begin position="20"/>
        <end position="181"/>
    </location>
</feature>
<protein>
    <submittedName>
        <fullName evidence="2">DUF6252 family protein</fullName>
    </submittedName>
</protein>
<keyword evidence="1" id="KW-0732">Signal</keyword>
<evidence type="ECO:0000313" key="2">
    <source>
        <dbReference type="EMBL" id="WBA41081.1"/>
    </source>
</evidence>
<keyword evidence="3" id="KW-1185">Reference proteome</keyword>
<dbReference type="RefSeq" id="WP_269559163.1">
    <property type="nucleotide sequence ID" value="NZ_CP114767.1"/>
</dbReference>